<dbReference type="SMART" id="SM00129">
    <property type="entry name" value="KISc"/>
    <property type="match status" value="1"/>
</dbReference>
<keyword evidence="7 10" id="KW-0505">Motor protein</keyword>
<evidence type="ECO:0000256" key="7">
    <source>
        <dbReference type="ARBA" id="ARBA00023175"/>
    </source>
</evidence>
<evidence type="ECO:0000256" key="10">
    <source>
        <dbReference type="PROSITE-ProRule" id="PRU00283"/>
    </source>
</evidence>
<evidence type="ECO:0000256" key="6">
    <source>
        <dbReference type="ARBA" id="ARBA00023054"/>
    </source>
</evidence>
<dbReference type="Pfam" id="PF00225">
    <property type="entry name" value="Kinesin"/>
    <property type="match status" value="1"/>
</dbReference>
<evidence type="ECO:0000256" key="8">
    <source>
        <dbReference type="ARBA" id="ARBA00023212"/>
    </source>
</evidence>
<feature type="binding site" evidence="10">
    <location>
        <begin position="97"/>
        <end position="104"/>
    </location>
    <ligand>
        <name>ATP</name>
        <dbReference type="ChEBI" id="CHEBI:30616"/>
    </ligand>
</feature>
<dbReference type="InterPro" id="IPR036961">
    <property type="entry name" value="Kinesin_motor_dom_sf"/>
</dbReference>
<dbReference type="Proteomes" id="UP001162131">
    <property type="component" value="Unassembled WGS sequence"/>
</dbReference>
<dbReference type="InterPro" id="IPR027640">
    <property type="entry name" value="Kinesin-like_fam"/>
</dbReference>
<sequence length="915" mass="104846">MKRLSSHDESSSNIKVIARFRPIIEIEADLPDNRTDLYTFPTDTAIEAHHDANNTDTFVYDKVFSPSSQQIEIFNFVGKPIIEDVLTGYNGTVFAYGQTGSGKSFTMMGLDIYDNITKGIIPRASSLIFESLSASTKDAVCTVKCSMLEIYKETLKDLLGGTGELKIKESTSKGIYIQGLTEEYVVCEEEMMEILSMGESNRTVASTKMNKVSSRSHQLFIVEVNQKLPDNSERRGVLNLVDLAGCEKINQTGVTGNKLEEAKKINLSLSALGNVIHALTSHSEHIPYRDSKLTRLLQESLGGNYKTTLIVNCSPHPRNYEDTLNTLKFAQRVKTIKNQAKLNVKKSPEAYMRIINKLKKEIEELKGELSRHSKSNLPSPAALKRKFSLTFEAASLENSGFFESNSGSLLSHDRFKSISDEVSTSDHLYEEFSSMKQDKENLESRNKELEEELGLERKKRIKAEEVSLRNYDLFQKATNSQNSQNCTQNKISAENESLKKQVEILQYHLSQINERFEEYITKINKGENITEWEFIDPSKASAAYSSDLPVYTEEAPLIVNRSSEIFIDIPLDAETLISQDVYSQSMPEVLEENSTIKDEIFIHQLRKQVIHSGLINCDLQRNYYELLWKFNLLKEKFNLKRKFVTYQEQKIINLEKSVEYLHDQSSKIIGLIDKLENGNWQRERASETPAGRGKIIRPIISSIETSIQRRSVRMLTTMPNHMHAEEPIAVRFNSEPVDESFKIRSLETSLRMQTLFNQQMRKGYELAKKESESYKTLLESTQKQTLEVYKNEKKRWKEYLEGFKNLCEKELSRKQTEINKLHEVLGSWITKYMELQEQTGIPCDKNKKGPKHAHKRTISKEYMVDLECLTRQTKIAIRPSKLDLSSSPFHMKFKKPRSVTVKCQSGDQSPPLELD</sequence>
<keyword evidence="5 10" id="KW-0067">ATP-binding</keyword>
<reference evidence="13" key="1">
    <citation type="submission" date="2021-09" db="EMBL/GenBank/DDBJ databases">
        <authorList>
            <consortium name="AG Swart"/>
            <person name="Singh M."/>
            <person name="Singh A."/>
            <person name="Seah K."/>
            <person name="Emmerich C."/>
        </authorList>
    </citation>
    <scope>NUCLEOTIDE SEQUENCE</scope>
    <source>
        <strain evidence="13">ATCC30299</strain>
    </source>
</reference>
<dbReference type="EMBL" id="CAJZBQ010000060">
    <property type="protein sequence ID" value="CAG9335086.1"/>
    <property type="molecule type" value="Genomic_DNA"/>
</dbReference>
<dbReference type="InterPro" id="IPR001752">
    <property type="entry name" value="Kinesin_motor_dom"/>
</dbReference>
<comment type="subcellular location">
    <subcellularLocation>
        <location evidence="1">Cytoplasm</location>
        <location evidence="1">Cytoskeleton</location>
    </subcellularLocation>
</comment>
<keyword evidence="2" id="KW-0963">Cytoplasm</keyword>
<comment type="caution">
    <text evidence="13">The sequence shown here is derived from an EMBL/GenBank/DDBJ whole genome shotgun (WGS) entry which is preliminary data.</text>
</comment>
<proteinExistence type="inferred from homology"/>
<gene>
    <name evidence="13" type="ORF">BSTOLATCC_MIC62665</name>
</gene>
<dbReference type="Gene3D" id="3.40.850.10">
    <property type="entry name" value="Kinesin motor domain"/>
    <property type="match status" value="1"/>
</dbReference>
<dbReference type="SUPFAM" id="SSF52540">
    <property type="entry name" value="P-loop containing nucleoside triphosphate hydrolases"/>
    <property type="match status" value="1"/>
</dbReference>
<feature type="coiled-coil region" evidence="11">
    <location>
        <begin position="432"/>
        <end position="466"/>
    </location>
</feature>
<dbReference type="GO" id="GO:0005874">
    <property type="term" value="C:microtubule"/>
    <property type="evidence" value="ECO:0007669"/>
    <property type="project" value="UniProtKB-KW"/>
</dbReference>
<evidence type="ECO:0000313" key="14">
    <source>
        <dbReference type="Proteomes" id="UP001162131"/>
    </source>
</evidence>
<evidence type="ECO:0000256" key="1">
    <source>
        <dbReference type="ARBA" id="ARBA00004245"/>
    </source>
</evidence>
<keyword evidence="6 11" id="KW-0175">Coiled coil</keyword>
<dbReference type="GO" id="GO:0007018">
    <property type="term" value="P:microtubule-based movement"/>
    <property type="evidence" value="ECO:0007669"/>
    <property type="project" value="InterPro"/>
</dbReference>
<evidence type="ECO:0000256" key="9">
    <source>
        <dbReference type="ARBA" id="ARBA00034704"/>
    </source>
</evidence>
<keyword evidence="3" id="KW-0493">Microtubule</keyword>
<dbReference type="InterPro" id="IPR027417">
    <property type="entry name" value="P-loop_NTPase"/>
</dbReference>
<dbReference type="GO" id="GO:0008017">
    <property type="term" value="F:microtubule binding"/>
    <property type="evidence" value="ECO:0007669"/>
    <property type="project" value="InterPro"/>
</dbReference>
<keyword evidence="4 10" id="KW-0547">Nucleotide-binding</keyword>
<evidence type="ECO:0000256" key="5">
    <source>
        <dbReference type="ARBA" id="ARBA00022840"/>
    </source>
</evidence>
<evidence type="ECO:0000259" key="12">
    <source>
        <dbReference type="PROSITE" id="PS50067"/>
    </source>
</evidence>
<evidence type="ECO:0000313" key="13">
    <source>
        <dbReference type="EMBL" id="CAG9335086.1"/>
    </source>
</evidence>
<name>A0AAU9KC75_9CILI</name>
<dbReference type="PANTHER" id="PTHR47968">
    <property type="entry name" value="CENTROMERE PROTEIN E"/>
    <property type="match status" value="1"/>
</dbReference>
<dbReference type="PANTHER" id="PTHR47968:SF36">
    <property type="entry name" value="KINESIN HEAVY CHAIN ISOFORM X1"/>
    <property type="match status" value="1"/>
</dbReference>
<dbReference type="PROSITE" id="PS50067">
    <property type="entry name" value="KINESIN_MOTOR_2"/>
    <property type="match status" value="1"/>
</dbReference>
<dbReference type="GO" id="GO:0007010">
    <property type="term" value="P:cytoskeleton organization"/>
    <property type="evidence" value="ECO:0007669"/>
    <property type="project" value="UniProtKB-ARBA"/>
</dbReference>
<keyword evidence="14" id="KW-1185">Reference proteome</keyword>
<organism evidence="13 14">
    <name type="scientific">Blepharisma stoltei</name>
    <dbReference type="NCBI Taxonomy" id="1481888"/>
    <lineage>
        <taxon>Eukaryota</taxon>
        <taxon>Sar</taxon>
        <taxon>Alveolata</taxon>
        <taxon>Ciliophora</taxon>
        <taxon>Postciliodesmatophora</taxon>
        <taxon>Heterotrichea</taxon>
        <taxon>Heterotrichida</taxon>
        <taxon>Blepharismidae</taxon>
        <taxon>Blepharisma</taxon>
    </lineage>
</organism>
<evidence type="ECO:0000256" key="4">
    <source>
        <dbReference type="ARBA" id="ARBA00022741"/>
    </source>
</evidence>
<dbReference type="CDD" id="cd00106">
    <property type="entry name" value="KISc"/>
    <property type="match status" value="1"/>
</dbReference>
<feature type="domain" description="Kinesin motor" evidence="12">
    <location>
        <begin position="13"/>
        <end position="336"/>
    </location>
</feature>
<evidence type="ECO:0000256" key="11">
    <source>
        <dbReference type="SAM" id="Coils"/>
    </source>
</evidence>
<comment type="similarity">
    <text evidence="9">Belongs to the TRAFAC class myosin-kinesin ATPase superfamily. Kinesin family. KIN-5/BimC subfamily.</text>
</comment>
<keyword evidence="8" id="KW-0206">Cytoskeleton</keyword>
<dbReference type="FunFam" id="3.40.850.10:FF:000019">
    <property type="entry name" value="Kinesin-like protein KIN-5D"/>
    <property type="match status" value="1"/>
</dbReference>
<dbReference type="GO" id="GO:0005524">
    <property type="term" value="F:ATP binding"/>
    <property type="evidence" value="ECO:0007669"/>
    <property type="project" value="UniProtKB-UniRule"/>
</dbReference>
<evidence type="ECO:0000256" key="2">
    <source>
        <dbReference type="ARBA" id="ARBA00022490"/>
    </source>
</evidence>
<dbReference type="GO" id="GO:0003777">
    <property type="term" value="F:microtubule motor activity"/>
    <property type="evidence" value="ECO:0007669"/>
    <property type="project" value="InterPro"/>
</dbReference>
<accession>A0AAU9KC75</accession>
<evidence type="ECO:0000256" key="3">
    <source>
        <dbReference type="ARBA" id="ARBA00022701"/>
    </source>
</evidence>
<protein>
    <recommendedName>
        <fullName evidence="12">Kinesin motor domain-containing protein</fullName>
    </recommendedName>
</protein>
<dbReference type="PRINTS" id="PR00380">
    <property type="entry name" value="KINESINHEAVY"/>
</dbReference>
<dbReference type="AlphaFoldDB" id="A0AAU9KC75"/>